<dbReference type="PANTHER" id="PTHR42905:SF2">
    <property type="entry name" value="PHOSPHOENOLPYRUVATE CARBOXYLASE FAMILY PROTEIN"/>
    <property type="match status" value="1"/>
</dbReference>
<evidence type="ECO:0000313" key="2">
    <source>
        <dbReference type="Proteomes" id="UP001372338"/>
    </source>
</evidence>
<keyword evidence="2" id="KW-1185">Reference proteome</keyword>
<organism evidence="1 2">
    <name type="scientific">Crotalaria pallida</name>
    <name type="common">Smooth rattlebox</name>
    <name type="synonym">Crotalaria striata</name>
    <dbReference type="NCBI Taxonomy" id="3830"/>
    <lineage>
        <taxon>Eukaryota</taxon>
        <taxon>Viridiplantae</taxon>
        <taxon>Streptophyta</taxon>
        <taxon>Embryophyta</taxon>
        <taxon>Tracheophyta</taxon>
        <taxon>Spermatophyta</taxon>
        <taxon>Magnoliopsida</taxon>
        <taxon>eudicotyledons</taxon>
        <taxon>Gunneridae</taxon>
        <taxon>Pentapetalae</taxon>
        <taxon>rosids</taxon>
        <taxon>fabids</taxon>
        <taxon>Fabales</taxon>
        <taxon>Fabaceae</taxon>
        <taxon>Papilionoideae</taxon>
        <taxon>50 kb inversion clade</taxon>
        <taxon>genistoids sensu lato</taxon>
        <taxon>core genistoids</taxon>
        <taxon>Crotalarieae</taxon>
        <taxon>Crotalaria</taxon>
    </lineage>
</organism>
<dbReference type="AlphaFoldDB" id="A0AAN9F4N6"/>
<dbReference type="SUPFAM" id="SSF52425">
    <property type="entry name" value="Cryptochrome/photolyase, N-terminal domain"/>
    <property type="match status" value="1"/>
</dbReference>
<comment type="caution">
    <text evidence="1">The sequence shown here is derived from an EMBL/GenBank/DDBJ whole genome shotgun (WGS) entry which is preliminary data.</text>
</comment>
<dbReference type="PANTHER" id="PTHR42905">
    <property type="entry name" value="PHOSPHOENOLPYRUVATE CARBOXYLASE"/>
    <property type="match status" value="1"/>
</dbReference>
<proteinExistence type="predicted"/>
<name>A0AAN9F4N6_CROPI</name>
<dbReference type="EMBL" id="JAYWIO010000004">
    <property type="protein sequence ID" value="KAK7267841.1"/>
    <property type="molecule type" value="Genomic_DNA"/>
</dbReference>
<gene>
    <name evidence="1" type="ORF">RIF29_20520</name>
</gene>
<dbReference type="InterPro" id="IPR036155">
    <property type="entry name" value="Crypto/Photolyase_N_sf"/>
</dbReference>
<sequence>MAAMRLGLPDTGLISYGEMVDQGQLITQAVSIPVIGDGDNGYGNALNVKRTVKGYIKAGFAGIMLEDQDPPPLPYLTEKESKIYDISLEVHIKPAEQENSRVVTQSNIKHLNLHARLDVLISESISRWWLKESLAHLDQSLKSLGAGLVLIKNHSTLAALLECINAAIKTTCQITRANTVIHGVIQNTFSYATSQPFSALPVMPVHAMTQQVTRYASRVM</sequence>
<dbReference type="Proteomes" id="UP001372338">
    <property type="component" value="Unassembled WGS sequence"/>
</dbReference>
<dbReference type="GO" id="GO:0003824">
    <property type="term" value="F:catalytic activity"/>
    <property type="evidence" value="ECO:0007669"/>
    <property type="project" value="InterPro"/>
</dbReference>
<accession>A0AAN9F4N6</accession>
<protein>
    <submittedName>
        <fullName evidence="1">Uncharacterized protein</fullName>
    </submittedName>
</protein>
<dbReference type="Pfam" id="PF13714">
    <property type="entry name" value="PEP_mutase"/>
    <property type="match status" value="1"/>
</dbReference>
<dbReference type="Gene3D" id="3.20.20.60">
    <property type="entry name" value="Phosphoenolpyruvate-binding domains"/>
    <property type="match status" value="1"/>
</dbReference>
<dbReference type="InterPro" id="IPR040442">
    <property type="entry name" value="Pyrv_kinase-like_dom_sf"/>
</dbReference>
<dbReference type="InterPro" id="IPR015813">
    <property type="entry name" value="Pyrv/PenolPyrv_kinase-like_dom"/>
</dbReference>
<reference evidence="1 2" key="1">
    <citation type="submission" date="2024-01" db="EMBL/GenBank/DDBJ databases">
        <title>The genomes of 5 underutilized Papilionoideae crops provide insights into root nodulation and disease resistanc.</title>
        <authorList>
            <person name="Yuan L."/>
        </authorList>
    </citation>
    <scope>NUCLEOTIDE SEQUENCE [LARGE SCALE GENOMIC DNA]</scope>
    <source>
        <strain evidence="1">ZHUSHIDOU_FW_LH</strain>
        <tissue evidence="1">Leaf</tissue>
    </source>
</reference>
<evidence type="ECO:0000313" key="1">
    <source>
        <dbReference type="EMBL" id="KAK7267841.1"/>
    </source>
</evidence>
<dbReference type="SUPFAM" id="SSF51621">
    <property type="entry name" value="Phosphoenolpyruvate/pyruvate domain"/>
    <property type="match status" value="1"/>
</dbReference>